<name>A0AAE0KIS0_9PEZI</name>
<comment type="caution">
    <text evidence="1">The sequence shown here is derived from an EMBL/GenBank/DDBJ whole genome shotgun (WGS) entry which is preliminary data.</text>
</comment>
<dbReference type="EMBL" id="JAULSN010000003">
    <property type="protein sequence ID" value="KAK3376975.1"/>
    <property type="molecule type" value="Genomic_DNA"/>
</dbReference>
<proteinExistence type="predicted"/>
<sequence>MGLLPRHIYSSTPPMNAESRHKIGRLGDPRITIPVSDWPVVWLQAAGKRPDNSKRMGPHSLSGATARTTVVLALAPGTDLKMGAISPQPRKGASWSICAEQGGLLPAFGHRPIPSCHCAPSAERHGVSRSDLRGRVAQVAHLRRVPAACWVSVGVGEGRFTKSPVGSYSGRPASTSLSCQAQQIAIYLRGKTERLGHDAADWAPAWRLCLDSESMRASLGAERAVGNDPQMRDP</sequence>
<evidence type="ECO:0000313" key="1">
    <source>
        <dbReference type="EMBL" id="KAK3376975.1"/>
    </source>
</evidence>
<dbReference type="AlphaFoldDB" id="A0AAE0KIS0"/>
<accession>A0AAE0KIS0</accession>
<protein>
    <submittedName>
        <fullName evidence="1">Uncharacterized protein</fullName>
    </submittedName>
</protein>
<evidence type="ECO:0000313" key="2">
    <source>
        <dbReference type="Proteomes" id="UP001287356"/>
    </source>
</evidence>
<keyword evidence="2" id="KW-1185">Reference proteome</keyword>
<dbReference type="Proteomes" id="UP001287356">
    <property type="component" value="Unassembled WGS sequence"/>
</dbReference>
<reference evidence="1" key="1">
    <citation type="journal article" date="2023" name="Mol. Phylogenet. Evol.">
        <title>Genome-scale phylogeny and comparative genomics of the fungal order Sordariales.</title>
        <authorList>
            <person name="Hensen N."/>
            <person name="Bonometti L."/>
            <person name="Westerberg I."/>
            <person name="Brannstrom I.O."/>
            <person name="Guillou S."/>
            <person name="Cros-Aarteil S."/>
            <person name="Calhoun S."/>
            <person name="Haridas S."/>
            <person name="Kuo A."/>
            <person name="Mondo S."/>
            <person name="Pangilinan J."/>
            <person name="Riley R."/>
            <person name="LaButti K."/>
            <person name="Andreopoulos B."/>
            <person name="Lipzen A."/>
            <person name="Chen C."/>
            <person name="Yan M."/>
            <person name="Daum C."/>
            <person name="Ng V."/>
            <person name="Clum A."/>
            <person name="Steindorff A."/>
            <person name="Ohm R.A."/>
            <person name="Martin F."/>
            <person name="Silar P."/>
            <person name="Natvig D.O."/>
            <person name="Lalanne C."/>
            <person name="Gautier V."/>
            <person name="Ament-Velasquez S.L."/>
            <person name="Kruys A."/>
            <person name="Hutchinson M.I."/>
            <person name="Powell A.J."/>
            <person name="Barry K."/>
            <person name="Miller A.N."/>
            <person name="Grigoriev I.V."/>
            <person name="Debuchy R."/>
            <person name="Gladieux P."/>
            <person name="Hiltunen Thoren M."/>
            <person name="Johannesson H."/>
        </authorList>
    </citation>
    <scope>NUCLEOTIDE SEQUENCE</scope>
    <source>
        <strain evidence="1">CBS 958.72</strain>
    </source>
</reference>
<gene>
    <name evidence="1" type="ORF">B0T24DRAFT_620205</name>
</gene>
<reference evidence="1" key="2">
    <citation type="submission" date="2023-06" db="EMBL/GenBank/DDBJ databases">
        <authorList>
            <consortium name="Lawrence Berkeley National Laboratory"/>
            <person name="Haridas S."/>
            <person name="Hensen N."/>
            <person name="Bonometti L."/>
            <person name="Westerberg I."/>
            <person name="Brannstrom I.O."/>
            <person name="Guillou S."/>
            <person name="Cros-Aarteil S."/>
            <person name="Calhoun S."/>
            <person name="Kuo A."/>
            <person name="Mondo S."/>
            <person name="Pangilinan J."/>
            <person name="Riley R."/>
            <person name="Labutti K."/>
            <person name="Andreopoulos B."/>
            <person name="Lipzen A."/>
            <person name="Chen C."/>
            <person name="Yanf M."/>
            <person name="Daum C."/>
            <person name="Ng V."/>
            <person name="Clum A."/>
            <person name="Steindorff A."/>
            <person name="Ohm R."/>
            <person name="Martin F."/>
            <person name="Silar P."/>
            <person name="Natvig D."/>
            <person name="Lalanne C."/>
            <person name="Gautier V."/>
            <person name="Ament-Velasquez S.L."/>
            <person name="Kruys A."/>
            <person name="Hutchinson M.I."/>
            <person name="Powell A.J."/>
            <person name="Barry K."/>
            <person name="Miller A.N."/>
            <person name="Grigoriev I.V."/>
            <person name="Debuchy R."/>
            <person name="Gladieux P."/>
            <person name="Thoren M.H."/>
            <person name="Johannesson H."/>
        </authorList>
    </citation>
    <scope>NUCLEOTIDE SEQUENCE</scope>
    <source>
        <strain evidence="1">CBS 958.72</strain>
    </source>
</reference>
<organism evidence="1 2">
    <name type="scientific">Lasiosphaeria ovina</name>
    <dbReference type="NCBI Taxonomy" id="92902"/>
    <lineage>
        <taxon>Eukaryota</taxon>
        <taxon>Fungi</taxon>
        <taxon>Dikarya</taxon>
        <taxon>Ascomycota</taxon>
        <taxon>Pezizomycotina</taxon>
        <taxon>Sordariomycetes</taxon>
        <taxon>Sordariomycetidae</taxon>
        <taxon>Sordariales</taxon>
        <taxon>Lasiosphaeriaceae</taxon>
        <taxon>Lasiosphaeria</taxon>
    </lineage>
</organism>